<dbReference type="InterPro" id="IPR041078">
    <property type="entry name" value="Plavaka"/>
</dbReference>
<dbReference type="STRING" id="765257.A0A0C9Z2P3"/>
<evidence type="ECO:0000256" key="1">
    <source>
        <dbReference type="SAM" id="MobiDB-lite"/>
    </source>
</evidence>
<dbReference type="Pfam" id="PF18759">
    <property type="entry name" value="Plavaka"/>
    <property type="match status" value="1"/>
</dbReference>
<name>A0A0C9Z2P3_9AGAM</name>
<feature type="region of interest" description="Disordered" evidence="1">
    <location>
        <begin position="82"/>
        <end position="104"/>
    </location>
</feature>
<organism evidence="2 3">
    <name type="scientific">Pisolithus microcarpus 441</name>
    <dbReference type="NCBI Taxonomy" id="765257"/>
    <lineage>
        <taxon>Eukaryota</taxon>
        <taxon>Fungi</taxon>
        <taxon>Dikarya</taxon>
        <taxon>Basidiomycota</taxon>
        <taxon>Agaricomycotina</taxon>
        <taxon>Agaricomycetes</taxon>
        <taxon>Agaricomycetidae</taxon>
        <taxon>Boletales</taxon>
        <taxon>Sclerodermatineae</taxon>
        <taxon>Pisolithaceae</taxon>
        <taxon>Pisolithus</taxon>
    </lineage>
</organism>
<dbReference type="EMBL" id="KN833764">
    <property type="protein sequence ID" value="KIK20454.1"/>
    <property type="molecule type" value="Genomic_DNA"/>
</dbReference>
<accession>A0A0C9Z2P3</accession>
<evidence type="ECO:0008006" key="4">
    <source>
        <dbReference type="Google" id="ProtNLM"/>
    </source>
</evidence>
<keyword evidence="3" id="KW-1185">Reference proteome</keyword>
<reference evidence="3" key="2">
    <citation type="submission" date="2015-01" db="EMBL/GenBank/DDBJ databases">
        <title>Evolutionary Origins and Diversification of the Mycorrhizal Mutualists.</title>
        <authorList>
            <consortium name="DOE Joint Genome Institute"/>
            <consortium name="Mycorrhizal Genomics Consortium"/>
            <person name="Kohler A."/>
            <person name="Kuo A."/>
            <person name="Nagy L.G."/>
            <person name="Floudas D."/>
            <person name="Copeland A."/>
            <person name="Barry K.W."/>
            <person name="Cichocki N."/>
            <person name="Veneault-Fourrey C."/>
            <person name="LaButti K."/>
            <person name="Lindquist E.A."/>
            <person name="Lipzen A."/>
            <person name="Lundell T."/>
            <person name="Morin E."/>
            <person name="Murat C."/>
            <person name="Riley R."/>
            <person name="Ohm R."/>
            <person name="Sun H."/>
            <person name="Tunlid A."/>
            <person name="Henrissat B."/>
            <person name="Grigoriev I.V."/>
            <person name="Hibbett D.S."/>
            <person name="Martin F."/>
        </authorList>
    </citation>
    <scope>NUCLEOTIDE SEQUENCE [LARGE SCALE GENOMIC DNA]</scope>
    <source>
        <strain evidence="3">441</strain>
    </source>
</reference>
<gene>
    <name evidence="2" type="ORF">PISMIDRAFT_105713</name>
</gene>
<dbReference type="OrthoDB" id="3199698at2759"/>
<dbReference type="Proteomes" id="UP000054018">
    <property type="component" value="Unassembled WGS sequence"/>
</dbReference>
<dbReference type="HOGENOM" id="CLU_006344_7_1_1"/>
<sequence>MCQTIPCSPSARQAVSASRILCLHAGCHHWFKMASGLNHHRLSFHNYSFHKSGLPVHSQSTSPHEGIVHDYHDKLTGMLKYNSNGQPIHPNSPPPPVSEKDPDDWGPYGNQLHFETAEFIFQEAEMSASKIDKLLYLWGCSSSGGQPPFSDHNKLYETIDATKLGDVRWDTFGFRYNGEWPTDNVPPWMDEVYEYWFCDPSTLVGNMFSNMEFDSEIDYAPYWDFTVGDKQRYQNFMLGDWAWLQVVRFHTSSFANAQL</sequence>
<evidence type="ECO:0000313" key="2">
    <source>
        <dbReference type="EMBL" id="KIK20454.1"/>
    </source>
</evidence>
<evidence type="ECO:0000313" key="3">
    <source>
        <dbReference type="Proteomes" id="UP000054018"/>
    </source>
</evidence>
<reference evidence="2 3" key="1">
    <citation type="submission" date="2014-04" db="EMBL/GenBank/DDBJ databases">
        <authorList>
            <consortium name="DOE Joint Genome Institute"/>
            <person name="Kuo A."/>
            <person name="Kohler A."/>
            <person name="Costa M.D."/>
            <person name="Nagy L.G."/>
            <person name="Floudas D."/>
            <person name="Copeland A."/>
            <person name="Barry K.W."/>
            <person name="Cichocki N."/>
            <person name="Veneault-Fourrey C."/>
            <person name="LaButti K."/>
            <person name="Lindquist E.A."/>
            <person name="Lipzen A."/>
            <person name="Lundell T."/>
            <person name="Morin E."/>
            <person name="Murat C."/>
            <person name="Sun H."/>
            <person name="Tunlid A."/>
            <person name="Henrissat B."/>
            <person name="Grigoriev I.V."/>
            <person name="Hibbett D.S."/>
            <person name="Martin F."/>
            <person name="Nordberg H.P."/>
            <person name="Cantor M.N."/>
            <person name="Hua S.X."/>
        </authorList>
    </citation>
    <scope>NUCLEOTIDE SEQUENCE [LARGE SCALE GENOMIC DNA]</scope>
    <source>
        <strain evidence="2 3">441</strain>
    </source>
</reference>
<dbReference type="AlphaFoldDB" id="A0A0C9Z2P3"/>
<proteinExistence type="predicted"/>
<protein>
    <recommendedName>
        <fullName evidence="4">C2H2-type domain-containing protein</fullName>
    </recommendedName>
</protein>